<sequence length="34" mass="3693">MNALQQTGFLRISQIFGSSKATPSTRLERIGGKV</sequence>
<gene>
    <name evidence="1" type="ORF">J2X05_004202</name>
</gene>
<dbReference type="EMBL" id="JAVDVX010000012">
    <property type="protein sequence ID" value="MDR7092161.1"/>
    <property type="molecule type" value="Genomic_DNA"/>
</dbReference>
<reference evidence="1 2" key="1">
    <citation type="submission" date="2023-07" db="EMBL/GenBank/DDBJ databases">
        <title>Sorghum-associated microbial communities from plants grown in Nebraska, USA.</title>
        <authorList>
            <person name="Schachtman D."/>
        </authorList>
    </citation>
    <scope>NUCLEOTIDE SEQUENCE [LARGE SCALE GENOMIC DNA]</scope>
    <source>
        <strain evidence="1 2">BE190</strain>
    </source>
</reference>
<dbReference type="Proteomes" id="UP001253595">
    <property type="component" value="Unassembled WGS sequence"/>
</dbReference>
<name>A0ABU1V3V5_9GAMM</name>
<organism evidence="1 2">
    <name type="scientific">Cellvibrio fibrivorans</name>
    <dbReference type="NCBI Taxonomy" id="126350"/>
    <lineage>
        <taxon>Bacteria</taxon>
        <taxon>Pseudomonadati</taxon>
        <taxon>Pseudomonadota</taxon>
        <taxon>Gammaproteobacteria</taxon>
        <taxon>Cellvibrionales</taxon>
        <taxon>Cellvibrionaceae</taxon>
        <taxon>Cellvibrio</taxon>
    </lineage>
</organism>
<evidence type="ECO:0000313" key="1">
    <source>
        <dbReference type="EMBL" id="MDR7092161.1"/>
    </source>
</evidence>
<evidence type="ECO:0000313" key="2">
    <source>
        <dbReference type="Proteomes" id="UP001253595"/>
    </source>
</evidence>
<accession>A0ABU1V3V5</accession>
<protein>
    <submittedName>
        <fullName evidence="1">Uncharacterized protein</fullName>
    </submittedName>
</protein>
<comment type="caution">
    <text evidence="1">The sequence shown here is derived from an EMBL/GenBank/DDBJ whole genome shotgun (WGS) entry which is preliminary data.</text>
</comment>
<proteinExistence type="predicted"/>
<keyword evidence="2" id="KW-1185">Reference proteome</keyword>